<dbReference type="AlphaFoldDB" id="A0AB39US98"/>
<dbReference type="Pfam" id="PF05573">
    <property type="entry name" value="NosL"/>
    <property type="match status" value="1"/>
</dbReference>
<accession>A0AB39US98</accession>
<dbReference type="PANTHER" id="PTHR41247">
    <property type="entry name" value="HTH-TYPE TRANSCRIPTIONAL REPRESSOR YCNK"/>
    <property type="match status" value="1"/>
</dbReference>
<gene>
    <name evidence="2" type="ORF">AAIA72_10235</name>
</gene>
<dbReference type="RefSeq" id="WP_369600222.1">
    <property type="nucleotide sequence ID" value="NZ_CP154858.1"/>
</dbReference>
<dbReference type="SUPFAM" id="SSF160387">
    <property type="entry name" value="NosL/MerB-like"/>
    <property type="match status" value="1"/>
</dbReference>
<keyword evidence="1" id="KW-0732">Signal</keyword>
<name>A0AB39US98_9GAMM</name>
<proteinExistence type="predicted"/>
<dbReference type="InterPro" id="IPR008719">
    <property type="entry name" value="N2O_reductase_NosL"/>
</dbReference>
<protein>
    <submittedName>
        <fullName evidence="2">Nitrous oxide reductase accessory protein NosL</fullName>
    </submittedName>
</protein>
<dbReference type="Gene3D" id="3.30.70.2060">
    <property type="match status" value="1"/>
</dbReference>
<organism evidence="2">
    <name type="scientific">Thermohahella caldifontis</name>
    <dbReference type="NCBI Taxonomy" id="3142973"/>
    <lineage>
        <taxon>Bacteria</taxon>
        <taxon>Pseudomonadati</taxon>
        <taxon>Pseudomonadota</taxon>
        <taxon>Gammaproteobacteria</taxon>
        <taxon>Oceanospirillales</taxon>
        <taxon>Hahellaceae</taxon>
        <taxon>Thermohahella</taxon>
    </lineage>
</organism>
<sequence length="180" mass="19712">MPVLKSWLAWMLIPLWLTGCSPADNQTRSPAGPEPIAAGDECHLCGMAIQRFPGPKGEVADQQGQVHKFCSTRDLLAWMLQPENRNQVAAFYVHDMARTDWNRPDDAHLIDGRTAWYVAGSDRKGAMGPTLASFGDESAARTFARQHGGQVMRFGDITLHTLNTLTDASHQPGDMGGMAH</sequence>
<dbReference type="Gene3D" id="3.30.70.2050">
    <property type="match status" value="1"/>
</dbReference>
<feature type="chain" id="PRO_5044335222" evidence="1">
    <location>
        <begin position="24"/>
        <end position="180"/>
    </location>
</feature>
<dbReference type="EMBL" id="CP154858">
    <property type="protein sequence ID" value="XDT71184.1"/>
    <property type="molecule type" value="Genomic_DNA"/>
</dbReference>
<feature type="signal peptide" evidence="1">
    <location>
        <begin position="1"/>
        <end position="23"/>
    </location>
</feature>
<dbReference type="PANTHER" id="PTHR41247:SF1">
    <property type="entry name" value="HTH-TYPE TRANSCRIPTIONAL REPRESSOR YCNK"/>
    <property type="match status" value="1"/>
</dbReference>
<evidence type="ECO:0000313" key="2">
    <source>
        <dbReference type="EMBL" id="XDT71184.1"/>
    </source>
</evidence>
<evidence type="ECO:0000256" key="1">
    <source>
        <dbReference type="SAM" id="SignalP"/>
    </source>
</evidence>
<reference evidence="2" key="1">
    <citation type="submission" date="2024-05" db="EMBL/GenBank/DDBJ databases">
        <title>Genome sequencing of novel strain.</title>
        <authorList>
            <person name="Ganbat D."/>
            <person name="Ganbat S."/>
            <person name="Lee S.-J."/>
        </authorList>
    </citation>
    <scope>NUCLEOTIDE SEQUENCE</scope>
    <source>
        <strain evidence="2">SMD15-11</strain>
    </source>
</reference>
<dbReference type="PROSITE" id="PS51257">
    <property type="entry name" value="PROKAR_LIPOPROTEIN"/>
    <property type="match status" value="1"/>
</dbReference>
<dbReference type="KEGG" id="tcd:AAIA72_10235"/>